<gene>
    <name evidence="6" type="ORF">JY651_31590</name>
</gene>
<keyword evidence="7" id="KW-1185">Reference proteome</keyword>
<keyword evidence="2" id="KW-0805">Transcription regulation</keyword>
<dbReference type="Gene3D" id="1.10.10.10">
    <property type="entry name" value="Winged helix-like DNA-binding domain superfamily/Winged helix DNA-binding domain"/>
    <property type="match status" value="1"/>
</dbReference>
<dbReference type="InterPro" id="IPR000847">
    <property type="entry name" value="LysR_HTH_N"/>
</dbReference>
<dbReference type="RefSeq" id="WP_206721395.1">
    <property type="nucleotide sequence ID" value="NZ_CP071090.1"/>
</dbReference>
<dbReference type="SUPFAM" id="SSF46785">
    <property type="entry name" value="Winged helix' DNA-binding domain"/>
    <property type="match status" value="1"/>
</dbReference>
<comment type="similarity">
    <text evidence="1">Belongs to the LysR transcriptional regulatory family.</text>
</comment>
<dbReference type="InterPro" id="IPR005119">
    <property type="entry name" value="LysR_subst-bd"/>
</dbReference>
<dbReference type="CDD" id="cd08417">
    <property type="entry name" value="PBP2_Nitroaromatics_like"/>
    <property type="match status" value="1"/>
</dbReference>
<name>A0ABX7NN29_9BACT</name>
<dbReference type="InterPro" id="IPR036388">
    <property type="entry name" value="WH-like_DNA-bd_sf"/>
</dbReference>
<dbReference type="PANTHER" id="PTHR30118">
    <property type="entry name" value="HTH-TYPE TRANSCRIPTIONAL REGULATOR LEUO-RELATED"/>
    <property type="match status" value="1"/>
</dbReference>
<dbReference type="Pfam" id="PF00126">
    <property type="entry name" value="HTH_1"/>
    <property type="match status" value="1"/>
</dbReference>
<evidence type="ECO:0000256" key="2">
    <source>
        <dbReference type="ARBA" id="ARBA00023015"/>
    </source>
</evidence>
<protein>
    <submittedName>
        <fullName evidence="6">LysR family transcriptional regulator</fullName>
    </submittedName>
</protein>
<dbReference type="Pfam" id="PF03466">
    <property type="entry name" value="LysR_substrate"/>
    <property type="match status" value="1"/>
</dbReference>
<keyword evidence="4" id="KW-0804">Transcription</keyword>
<sequence length="306" mass="32364">MSTSIAALDLNLLLMLHTVLSERSVARAAERLHVTPSAISNGLARLRSALGDPLVTRNGRGIVPTPRALALAPAIARGLRELELAIHEAPFEPAKCTRTFTLAVADAGQVTWVPGIAARMAAEMPNARLSVVGIASLVALGDLGSSQIDLHLGVATRGAGLHVEPLLDERTVLVAREGHPALGKRLSRRELGALRHVGVEMVPGKGFRDLVGAAYARADIPREVVMTVPSFTAAAAITAETDYVATLPESLVAMRGTRLGVRAINAPLPAHTVKLALCWHERTHADPAAQCFRGLVRRAVLATRQA</sequence>
<evidence type="ECO:0000259" key="5">
    <source>
        <dbReference type="PROSITE" id="PS50931"/>
    </source>
</evidence>
<dbReference type="Gene3D" id="3.40.190.10">
    <property type="entry name" value="Periplasmic binding protein-like II"/>
    <property type="match status" value="2"/>
</dbReference>
<evidence type="ECO:0000256" key="3">
    <source>
        <dbReference type="ARBA" id="ARBA00023125"/>
    </source>
</evidence>
<dbReference type="PANTHER" id="PTHR30118:SF15">
    <property type="entry name" value="TRANSCRIPTIONAL REGULATORY PROTEIN"/>
    <property type="match status" value="1"/>
</dbReference>
<organism evidence="6 7">
    <name type="scientific">Pyxidicoccus parkwayensis</name>
    <dbReference type="NCBI Taxonomy" id="2813578"/>
    <lineage>
        <taxon>Bacteria</taxon>
        <taxon>Pseudomonadati</taxon>
        <taxon>Myxococcota</taxon>
        <taxon>Myxococcia</taxon>
        <taxon>Myxococcales</taxon>
        <taxon>Cystobacterineae</taxon>
        <taxon>Myxococcaceae</taxon>
        <taxon>Pyxidicoccus</taxon>
    </lineage>
</organism>
<proteinExistence type="inferred from homology"/>
<dbReference type="InterPro" id="IPR037402">
    <property type="entry name" value="YidZ_PBP2"/>
</dbReference>
<dbReference type="InterPro" id="IPR050389">
    <property type="entry name" value="LysR-type_TF"/>
</dbReference>
<evidence type="ECO:0000313" key="6">
    <source>
        <dbReference type="EMBL" id="QSQ19813.1"/>
    </source>
</evidence>
<evidence type="ECO:0000256" key="1">
    <source>
        <dbReference type="ARBA" id="ARBA00009437"/>
    </source>
</evidence>
<evidence type="ECO:0000313" key="7">
    <source>
        <dbReference type="Proteomes" id="UP000662747"/>
    </source>
</evidence>
<reference evidence="6 7" key="1">
    <citation type="submission" date="2021-02" db="EMBL/GenBank/DDBJ databases">
        <title>De Novo genome assembly of isolated myxobacteria.</title>
        <authorList>
            <person name="Stevens D.C."/>
        </authorList>
    </citation>
    <scope>NUCLEOTIDE SEQUENCE [LARGE SCALE GENOMIC DNA]</scope>
    <source>
        <strain evidence="7">SCPEA02</strain>
    </source>
</reference>
<feature type="domain" description="HTH lysR-type" evidence="5">
    <location>
        <begin position="8"/>
        <end position="65"/>
    </location>
</feature>
<dbReference type="Proteomes" id="UP000662747">
    <property type="component" value="Chromosome"/>
</dbReference>
<dbReference type="EMBL" id="CP071090">
    <property type="protein sequence ID" value="QSQ19813.1"/>
    <property type="molecule type" value="Genomic_DNA"/>
</dbReference>
<dbReference type="PROSITE" id="PS50931">
    <property type="entry name" value="HTH_LYSR"/>
    <property type="match status" value="1"/>
</dbReference>
<keyword evidence="3" id="KW-0238">DNA-binding</keyword>
<evidence type="ECO:0000256" key="4">
    <source>
        <dbReference type="ARBA" id="ARBA00023163"/>
    </source>
</evidence>
<dbReference type="InterPro" id="IPR036390">
    <property type="entry name" value="WH_DNA-bd_sf"/>
</dbReference>
<dbReference type="SUPFAM" id="SSF53850">
    <property type="entry name" value="Periplasmic binding protein-like II"/>
    <property type="match status" value="1"/>
</dbReference>
<accession>A0ABX7NN29</accession>